<keyword evidence="2" id="KW-1185">Reference proteome</keyword>
<organism evidence="1 2">
    <name type="scientific">Clathrospora elynae</name>
    <dbReference type="NCBI Taxonomy" id="706981"/>
    <lineage>
        <taxon>Eukaryota</taxon>
        <taxon>Fungi</taxon>
        <taxon>Dikarya</taxon>
        <taxon>Ascomycota</taxon>
        <taxon>Pezizomycotina</taxon>
        <taxon>Dothideomycetes</taxon>
        <taxon>Pleosporomycetidae</taxon>
        <taxon>Pleosporales</taxon>
        <taxon>Diademaceae</taxon>
        <taxon>Clathrospora</taxon>
    </lineage>
</organism>
<evidence type="ECO:0000313" key="2">
    <source>
        <dbReference type="Proteomes" id="UP000800038"/>
    </source>
</evidence>
<dbReference type="AlphaFoldDB" id="A0A6A5SGC5"/>
<reference evidence="1" key="1">
    <citation type="journal article" date="2020" name="Stud. Mycol.">
        <title>101 Dothideomycetes genomes: a test case for predicting lifestyles and emergence of pathogens.</title>
        <authorList>
            <person name="Haridas S."/>
            <person name="Albert R."/>
            <person name="Binder M."/>
            <person name="Bloem J."/>
            <person name="Labutti K."/>
            <person name="Salamov A."/>
            <person name="Andreopoulos B."/>
            <person name="Baker S."/>
            <person name="Barry K."/>
            <person name="Bills G."/>
            <person name="Bluhm B."/>
            <person name="Cannon C."/>
            <person name="Castanera R."/>
            <person name="Culley D."/>
            <person name="Daum C."/>
            <person name="Ezra D."/>
            <person name="Gonzalez J."/>
            <person name="Henrissat B."/>
            <person name="Kuo A."/>
            <person name="Liang C."/>
            <person name="Lipzen A."/>
            <person name="Lutzoni F."/>
            <person name="Magnuson J."/>
            <person name="Mondo S."/>
            <person name="Nolan M."/>
            <person name="Ohm R."/>
            <person name="Pangilinan J."/>
            <person name="Park H.-J."/>
            <person name="Ramirez L."/>
            <person name="Alfaro M."/>
            <person name="Sun H."/>
            <person name="Tritt A."/>
            <person name="Yoshinaga Y."/>
            <person name="Zwiers L.-H."/>
            <person name="Turgeon B."/>
            <person name="Goodwin S."/>
            <person name="Spatafora J."/>
            <person name="Crous P."/>
            <person name="Grigoriev I."/>
        </authorList>
    </citation>
    <scope>NUCLEOTIDE SEQUENCE</scope>
    <source>
        <strain evidence="1">CBS 161.51</strain>
    </source>
</reference>
<evidence type="ECO:0000313" key="1">
    <source>
        <dbReference type="EMBL" id="KAF1938714.1"/>
    </source>
</evidence>
<dbReference type="EMBL" id="ML976097">
    <property type="protein sequence ID" value="KAF1938714.1"/>
    <property type="molecule type" value="Genomic_DNA"/>
</dbReference>
<accession>A0A6A5SGC5</accession>
<name>A0A6A5SGC5_9PLEO</name>
<protein>
    <submittedName>
        <fullName evidence="1">Uncharacterized protein</fullName>
    </submittedName>
</protein>
<proteinExistence type="predicted"/>
<sequence>MLHSFSHGDSSAPVPTMPLDLRPLDGRALPGVDGPIIPTVSLSRLPSTGFGTQMSTFLVHCVPSLSQGGATAAPRECDIRPALGIGSPRASEWSIRGFGHNGVCNLQCAVLAQTRPPDSSWQLLKTLPCASGEHAAFDLQHRRHTCNSSMSAYADVLS</sequence>
<dbReference type="Proteomes" id="UP000800038">
    <property type="component" value="Unassembled WGS sequence"/>
</dbReference>
<gene>
    <name evidence="1" type="ORF">EJ02DRAFT_16272</name>
</gene>